<keyword evidence="1" id="KW-1133">Transmembrane helix</keyword>
<organism evidence="2 3">
    <name type="scientific">Gillisia mitskevichiae</name>
    <dbReference type="NCBI Taxonomy" id="270921"/>
    <lineage>
        <taxon>Bacteria</taxon>
        <taxon>Pseudomonadati</taxon>
        <taxon>Bacteroidota</taxon>
        <taxon>Flavobacteriia</taxon>
        <taxon>Flavobacteriales</taxon>
        <taxon>Flavobacteriaceae</taxon>
        <taxon>Gillisia</taxon>
    </lineage>
</organism>
<accession>A0A495PPN4</accession>
<proteinExistence type="predicted"/>
<evidence type="ECO:0000313" key="2">
    <source>
        <dbReference type="EMBL" id="RKS50639.1"/>
    </source>
</evidence>
<sequence length="65" mass="7800">MRSQLFKNQPLNNKLFQLFTIIMNNFLKFLYVFIKKRIIQLLIKIESSLAAHFGGRYECIFKSSR</sequence>
<comment type="caution">
    <text evidence="2">The sequence shown here is derived from an EMBL/GenBank/DDBJ whole genome shotgun (WGS) entry which is preliminary data.</text>
</comment>
<dbReference type="EMBL" id="RBLG01000003">
    <property type="protein sequence ID" value="RKS50639.1"/>
    <property type="molecule type" value="Genomic_DNA"/>
</dbReference>
<evidence type="ECO:0000256" key="1">
    <source>
        <dbReference type="SAM" id="Phobius"/>
    </source>
</evidence>
<keyword evidence="1" id="KW-0472">Membrane</keyword>
<gene>
    <name evidence="2" type="ORF">BC962_2411</name>
</gene>
<name>A0A495PPN4_9FLAO</name>
<dbReference type="Proteomes" id="UP000276282">
    <property type="component" value="Unassembled WGS sequence"/>
</dbReference>
<keyword evidence="3" id="KW-1185">Reference proteome</keyword>
<evidence type="ECO:0000313" key="3">
    <source>
        <dbReference type="Proteomes" id="UP000276282"/>
    </source>
</evidence>
<keyword evidence="1" id="KW-0812">Transmembrane</keyword>
<protein>
    <submittedName>
        <fullName evidence="2">Uncharacterized protein</fullName>
    </submittedName>
</protein>
<feature type="transmembrane region" description="Helical" evidence="1">
    <location>
        <begin position="15"/>
        <end position="34"/>
    </location>
</feature>
<reference evidence="2 3" key="1">
    <citation type="submission" date="2018-10" db="EMBL/GenBank/DDBJ databases">
        <title>Genomic Encyclopedia of Archaeal and Bacterial Type Strains, Phase II (KMG-II): from individual species to whole genera.</title>
        <authorList>
            <person name="Goeker M."/>
        </authorList>
    </citation>
    <scope>NUCLEOTIDE SEQUENCE [LARGE SCALE GENOMIC DNA]</scope>
    <source>
        <strain evidence="2 3">DSM 19839</strain>
    </source>
</reference>
<dbReference type="AlphaFoldDB" id="A0A495PPN4"/>